<dbReference type="InterPro" id="IPR051610">
    <property type="entry name" value="GPI/OXD"/>
</dbReference>
<dbReference type="InterPro" id="IPR013096">
    <property type="entry name" value="Cupin_2"/>
</dbReference>
<dbReference type="Gene3D" id="2.60.120.10">
    <property type="entry name" value="Jelly Rolls"/>
    <property type="match status" value="1"/>
</dbReference>
<dbReference type="PANTHER" id="PTHR35848:SF9">
    <property type="entry name" value="SLL1358 PROTEIN"/>
    <property type="match status" value="1"/>
</dbReference>
<dbReference type="Pfam" id="PF07883">
    <property type="entry name" value="Cupin_2"/>
    <property type="match status" value="1"/>
</dbReference>
<reference evidence="4" key="1">
    <citation type="submission" date="2021-01" db="EMBL/GenBank/DDBJ databases">
        <title>Tabrizicola alba sp. nov. a motile alkaliphilic bacterium isolated from a soda lake.</title>
        <authorList>
            <person name="Szuroczki S."/>
            <person name="Abbaszade G."/>
            <person name="Schumann P."/>
            <person name="Toth E."/>
        </authorList>
    </citation>
    <scope>NUCLEOTIDE SEQUENCE</scope>
    <source>
        <strain evidence="4">DMG-N-6</strain>
    </source>
</reference>
<evidence type="ECO:0000256" key="2">
    <source>
        <dbReference type="SAM" id="MobiDB-lite"/>
    </source>
</evidence>
<dbReference type="GO" id="GO:0046872">
    <property type="term" value="F:metal ion binding"/>
    <property type="evidence" value="ECO:0007669"/>
    <property type="project" value="UniProtKB-KW"/>
</dbReference>
<name>A0A8K0VFY9_9RHOB</name>
<evidence type="ECO:0000313" key="4">
    <source>
        <dbReference type="EMBL" id="MBL4918325.1"/>
    </source>
</evidence>
<dbReference type="PANTHER" id="PTHR35848">
    <property type="entry name" value="OXALATE-BINDING PROTEIN"/>
    <property type="match status" value="1"/>
</dbReference>
<accession>A0A8K0VFY9</accession>
<dbReference type="EMBL" id="JAESVN010000006">
    <property type="protein sequence ID" value="MBL4918325.1"/>
    <property type="molecule type" value="Genomic_DNA"/>
</dbReference>
<evidence type="ECO:0000256" key="1">
    <source>
        <dbReference type="ARBA" id="ARBA00022723"/>
    </source>
</evidence>
<protein>
    <submittedName>
        <fullName evidence="4">Cupin domain-containing protein</fullName>
    </submittedName>
</protein>
<keyword evidence="5" id="KW-1185">Reference proteome</keyword>
<dbReference type="InterPro" id="IPR011051">
    <property type="entry name" value="RmlC_Cupin_sf"/>
</dbReference>
<dbReference type="RefSeq" id="WP_202689321.1">
    <property type="nucleotide sequence ID" value="NZ_JAESVN010000006.1"/>
</dbReference>
<keyword evidence="1" id="KW-0479">Metal-binding</keyword>
<dbReference type="InterPro" id="IPR014710">
    <property type="entry name" value="RmlC-like_jellyroll"/>
</dbReference>
<proteinExistence type="predicted"/>
<feature type="region of interest" description="Disordered" evidence="2">
    <location>
        <begin position="102"/>
        <end position="121"/>
    </location>
</feature>
<evidence type="ECO:0000259" key="3">
    <source>
        <dbReference type="Pfam" id="PF07883"/>
    </source>
</evidence>
<comment type="caution">
    <text evidence="4">The sequence shown here is derived from an EMBL/GenBank/DDBJ whole genome shotgun (WGS) entry which is preliminary data.</text>
</comment>
<dbReference type="AlphaFoldDB" id="A0A8K0VFY9"/>
<evidence type="ECO:0000313" key="5">
    <source>
        <dbReference type="Proteomes" id="UP000648908"/>
    </source>
</evidence>
<organism evidence="4 5">
    <name type="scientific">Szabonella alba</name>
    <dbReference type="NCBI Taxonomy" id="2804194"/>
    <lineage>
        <taxon>Bacteria</taxon>
        <taxon>Pseudomonadati</taxon>
        <taxon>Pseudomonadota</taxon>
        <taxon>Alphaproteobacteria</taxon>
        <taxon>Rhodobacterales</taxon>
        <taxon>Paracoccaceae</taxon>
        <taxon>Szabonella</taxon>
    </lineage>
</organism>
<gene>
    <name evidence="4" type="ORF">JL811_13945</name>
</gene>
<feature type="domain" description="Cupin type-2" evidence="3">
    <location>
        <begin position="33"/>
        <end position="100"/>
    </location>
</feature>
<dbReference type="Proteomes" id="UP000648908">
    <property type="component" value="Unassembled WGS sequence"/>
</dbReference>
<dbReference type="SUPFAM" id="SSF51182">
    <property type="entry name" value="RmlC-like cupins"/>
    <property type="match status" value="1"/>
</dbReference>
<sequence length="121" mass="13574">MIVDRSSTEHYLWGQDCDGWLLLPGDDLLVIEERMPPGTAETRHFHNRARQFFYVLSGTLTMELDGKVYQVSARRGIAVPPGQPHQARNDTAEDVFFLVISSPTSRGDRQPVPQGLQVNAP</sequence>